<dbReference type="Proteomes" id="UP000000323">
    <property type="component" value="Chromosome 1"/>
</dbReference>
<dbReference type="RefSeq" id="WP_012874528.1">
    <property type="nucleotide sequence ID" value="NC_013525.1"/>
</dbReference>
<keyword evidence="3" id="KW-1185">Reference proteome</keyword>
<dbReference type="EMBL" id="CP001825">
    <property type="protein sequence ID" value="ACZ41493.1"/>
    <property type="molecule type" value="Genomic_DNA"/>
</dbReference>
<name>D1CEY7_THET1</name>
<accession>D1CEY7</accession>
<evidence type="ECO:0000256" key="1">
    <source>
        <dbReference type="SAM" id="MobiDB-lite"/>
    </source>
</evidence>
<sequence length="252" mass="26430">MRLGKVSLALALLGGLALWLRNKVSSIRTEVALEQGRGALADTRVEIQQAARQIGQIVASTAKNTADRLTNVARSATGSGVDATASSAQPTHITRQNEVIAEATLIPDNPAGSVEQGAELWAGVQDEPVNEPVSAPSPPPPPEPPASVEHETEEIVSQNTTAEASASLTGMEDAAASRSWKYVQEQEEGSESHSASNPTYGEVGAAPAEETSDDTGVLKPPKDKSEGSRASRHREDSMNIQSEDENRASSST</sequence>
<protein>
    <submittedName>
        <fullName evidence="2">Uncharacterized protein</fullName>
    </submittedName>
</protein>
<organism evidence="2 3">
    <name type="scientific">Thermobaculum terrenum (strain ATCC BAA-798 / CCMEE 7001 / YNP1)</name>
    <dbReference type="NCBI Taxonomy" id="525904"/>
    <lineage>
        <taxon>Bacteria</taxon>
        <taxon>Bacillati</taxon>
        <taxon>Chloroflexota</taxon>
        <taxon>Chloroflexia</taxon>
        <taxon>Candidatus Thermobaculales</taxon>
        <taxon>Candidatus Thermobaculaceae</taxon>
        <taxon>Thermobaculum</taxon>
    </lineage>
</organism>
<reference evidence="3" key="1">
    <citation type="journal article" date="2010" name="Stand. Genomic Sci.">
        <title>Complete genome sequence of 'Thermobaculum terrenum' type strain (YNP1).</title>
        <authorList>
            <person name="Kiss H."/>
            <person name="Cleland D."/>
            <person name="Lapidus A."/>
            <person name="Lucas S."/>
            <person name="Glavina Del Rio T."/>
            <person name="Nolan M."/>
            <person name="Tice H."/>
            <person name="Han C."/>
            <person name="Goodwin L."/>
            <person name="Pitluck S."/>
            <person name="Liolios K."/>
            <person name="Ivanova N."/>
            <person name="Mavromatis K."/>
            <person name="Ovchinnikova G."/>
            <person name="Pati A."/>
            <person name="Chen A."/>
            <person name="Palaniappan K."/>
            <person name="Land M."/>
            <person name="Hauser L."/>
            <person name="Chang Y."/>
            <person name="Jeffries C."/>
            <person name="Lu M."/>
            <person name="Brettin T."/>
            <person name="Detter J."/>
            <person name="Goker M."/>
            <person name="Tindall B."/>
            <person name="Beck B."/>
            <person name="McDermott T."/>
            <person name="Woyke T."/>
            <person name="Bristow J."/>
            <person name="Eisen J."/>
            <person name="Markowitz V."/>
            <person name="Hugenholtz P."/>
            <person name="Kyrpides N."/>
            <person name="Klenk H."/>
            <person name="Cheng J."/>
        </authorList>
    </citation>
    <scope>NUCLEOTIDE SEQUENCE [LARGE SCALE GENOMIC DNA]</scope>
    <source>
        <strain evidence="3">ATCC BAA-798 / YNP1</strain>
    </source>
</reference>
<evidence type="ECO:0000313" key="3">
    <source>
        <dbReference type="Proteomes" id="UP000000323"/>
    </source>
</evidence>
<feature type="compositionally biased region" description="Polar residues" evidence="1">
    <location>
        <begin position="155"/>
        <end position="168"/>
    </location>
</feature>
<feature type="compositionally biased region" description="Pro residues" evidence="1">
    <location>
        <begin position="135"/>
        <end position="145"/>
    </location>
</feature>
<proteinExistence type="predicted"/>
<dbReference type="HOGENOM" id="CLU_1102377_0_0_0"/>
<dbReference type="STRING" id="525904.Tter_0575"/>
<dbReference type="AlphaFoldDB" id="D1CEY7"/>
<evidence type="ECO:0000313" key="2">
    <source>
        <dbReference type="EMBL" id="ACZ41493.1"/>
    </source>
</evidence>
<feature type="region of interest" description="Disordered" evidence="1">
    <location>
        <begin position="128"/>
        <end position="252"/>
    </location>
</feature>
<dbReference type="KEGG" id="ttr:Tter_0575"/>
<feature type="compositionally biased region" description="Basic and acidic residues" evidence="1">
    <location>
        <begin position="220"/>
        <end position="237"/>
    </location>
</feature>
<gene>
    <name evidence="2" type="ordered locus">Tter_0575</name>
</gene>